<keyword evidence="2" id="KW-1185">Reference proteome</keyword>
<dbReference type="OrthoDB" id="2186567at2"/>
<name>R3W4K0_9ENTE</name>
<accession>R3W4K0</accession>
<protein>
    <submittedName>
        <fullName evidence="1">Uncharacterized protein</fullName>
    </submittedName>
</protein>
<dbReference type="Proteomes" id="UP000013785">
    <property type="component" value="Unassembled WGS sequence"/>
</dbReference>
<dbReference type="RefSeq" id="WP_010769529.1">
    <property type="nucleotide sequence ID" value="NZ_ASWE01000001.1"/>
</dbReference>
<dbReference type="HOGENOM" id="CLU_104993_0_0_9"/>
<proteinExistence type="predicted"/>
<organism evidence="1 2">
    <name type="scientific">Enterococcus phoeniculicola ATCC BAA-412</name>
    <dbReference type="NCBI Taxonomy" id="1158610"/>
    <lineage>
        <taxon>Bacteria</taxon>
        <taxon>Bacillati</taxon>
        <taxon>Bacillota</taxon>
        <taxon>Bacilli</taxon>
        <taxon>Lactobacillales</taxon>
        <taxon>Enterococcaceae</taxon>
        <taxon>Enterococcus</taxon>
    </lineage>
</organism>
<gene>
    <name evidence="1" type="ORF">UC3_02894</name>
</gene>
<dbReference type="PATRIC" id="fig|1158610.3.peg.2877"/>
<comment type="caution">
    <text evidence="1">The sequence shown here is derived from an EMBL/GenBank/DDBJ whole genome shotgun (WGS) entry which is preliminary data.</text>
</comment>
<dbReference type="AlphaFoldDB" id="R3W4K0"/>
<evidence type="ECO:0000313" key="1">
    <source>
        <dbReference type="EMBL" id="EOL42542.1"/>
    </source>
</evidence>
<dbReference type="EMBL" id="AJAT01000017">
    <property type="protein sequence ID" value="EOL42542.1"/>
    <property type="molecule type" value="Genomic_DNA"/>
</dbReference>
<sequence>MRLAKKLLLSDVVLVGVFMIDLVKVHADSFDTSYKENQLFSSLKDTDLVSILPEGGFLYGQGMTTDIDGNTIYYDSQTDESAISVAEARFLFSNSVEDGKDNYQINSLSTRRTSPASTVFSLNLSAKYESSAFSGSGLRFAGYLFKTTGTAGKNLTYNTYVSGGAVGSETDAWNSYDAGEPVGNSIAVTVGTPERFSGTSTYFTKNPKSGTYYTVENK</sequence>
<reference evidence="1 2" key="1">
    <citation type="submission" date="2013-02" db="EMBL/GenBank/DDBJ databases">
        <title>The Genome Sequence of Enterococcus phoeniculicola BAA-412.</title>
        <authorList>
            <consortium name="The Broad Institute Genome Sequencing Platform"/>
            <consortium name="The Broad Institute Genome Sequencing Center for Infectious Disease"/>
            <person name="Earl A.M."/>
            <person name="Gilmore M.S."/>
            <person name="Lebreton F."/>
            <person name="Walker B."/>
            <person name="Young S.K."/>
            <person name="Zeng Q."/>
            <person name="Gargeya S."/>
            <person name="Fitzgerald M."/>
            <person name="Haas B."/>
            <person name="Abouelleil A."/>
            <person name="Alvarado L."/>
            <person name="Arachchi H.M."/>
            <person name="Berlin A.M."/>
            <person name="Chapman S.B."/>
            <person name="Dewar J."/>
            <person name="Goldberg J."/>
            <person name="Griggs A."/>
            <person name="Gujja S."/>
            <person name="Hansen M."/>
            <person name="Howarth C."/>
            <person name="Imamovic A."/>
            <person name="Larimer J."/>
            <person name="McCowan C."/>
            <person name="Murphy C."/>
            <person name="Neiman D."/>
            <person name="Pearson M."/>
            <person name="Priest M."/>
            <person name="Roberts A."/>
            <person name="Saif S."/>
            <person name="Shea T."/>
            <person name="Sisk P."/>
            <person name="Sykes S."/>
            <person name="Wortman J."/>
            <person name="Nusbaum C."/>
            <person name="Birren B."/>
        </authorList>
    </citation>
    <scope>NUCLEOTIDE SEQUENCE [LARGE SCALE GENOMIC DNA]</scope>
    <source>
        <strain evidence="1 2">ATCC BAA-412</strain>
    </source>
</reference>
<dbReference type="eggNOG" id="ENOG502ZI6E">
    <property type="taxonomic scope" value="Bacteria"/>
</dbReference>
<dbReference type="STRING" id="154621.RV11_GL000711"/>
<evidence type="ECO:0000313" key="2">
    <source>
        <dbReference type="Proteomes" id="UP000013785"/>
    </source>
</evidence>